<keyword evidence="7" id="KW-1185">Reference proteome</keyword>
<protein>
    <recommendedName>
        <fullName evidence="5">HTH tetR-type domain-containing protein</fullName>
    </recommendedName>
</protein>
<evidence type="ECO:0000256" key="1">
    <source>
        <dbReference type="ARBA" id="ARBA00023015"/>
    </source>
</evidence>
<feature type="DNA-binding region" description="H-T-H motif" evidence="4">
    <location>
        <begin position="44"/>
        <end position="63"/>
    </location>
</feature>
<evidence type="ECO:0000256" key="4">
    <source>
        <dbReference type="PROSITE-ProRule" id="PRU00335"/>
    </source>
</evidence>
<feature type="domain" description="HTH tetR-type" evidence="5">
    <location>
        <begin position="22"/>
        <end position="81"/>
    </location>
</feature>
<dbReference type="InterPro" id="IPR036271">
    <property type="entry name" value="Tet_transcr_reg_TetR-rel_C_sf"/>
</dbReference>
<dbReference type="Gene3D" id="1.10.357.10">
    <property type="entry name" value="Tetracycline Repressor, domain 2"/>
    <property type="match status" value="1"/>
</dbReference>
<dbReference type="InterPro" id="IPR001647">
    <property type="entry name" value="HTH_TetR"/>
</dbReference>
<dbReference type="GO" id="GO:0000976">
    <property type="term" value="F:transcription cis-regulatory region binding"/>
    <property type="evidence" value="ECO:0007669"/>
    <property type="project" value="TreeGrafter"/>
</dbReference>
<dbReference type="PANTHER" id="PTHR30055:SF234">
    <property type="entry name" value="HTH-TYPE TRANSCRIPTIONAL REGULATOR BETI"/>
    <property type="match status" value="1"/>
</dbReference>
<name>A0A7I7UG50_MYCPV</name>
<keyword evidence="3" id="KW-0804">Transcription</keyword>
<sequence>MTWVERAVERSAAVQRSRQRIAQQVRQMLDAARKLIDAKGDDFTTQELAAEAGVALQTFYRYFASKDELLLAVIGDAMSEAVDRWSREAADLPDPLARLRYYLTSTLERLGGNNRDAAMPRFVVSTRWRLHRQFPKELAEAEKPFVDLVRGEVDAAIEAGLLNPPDPEWDSWFMTELVRSVYHYYAFAAPAEGELDVVKEQLWRFCLTALGGSTT</sequence>
<evidence type="ECO:0000313" key="7">
    <source>
        <dbReference type="Proteomes" id="UP000467252"/>
    </source>
</evidence>
<accession>A0A7I7UG50</accession>
<organism evidence="6 7">
    <name type="scientific">Mycolicibacterium pulveris</name>
    <name type="common">Mycobacterium pulveris</name>
    <dbReference type="NCBI Taxonomy" id="36813"/>
    <lineage>
        <taxon>Bacteria</taxon>
        <taxon>Bacillati</taxon>
        <taxon>Actinomycetota</taxon>
        <taxon>Actinomycetes</taxon>
        <taxon>Mycobacteriales</taxon>
        <taxon>Mycobacteriaceae</taxon>
        <taxon>Mycolicibacterium</taxon>
    </lineage>
</organism>
<evidence type="ECO:0000259" key="5">
    <source>
        <dbReference type="PROSITE" id="PS50977"/>
    </source>
</evidence>
<evidence type="ECO:0000256" key="2">
    <source>
        <dbReference type="ARBA" id="ARBA00023125"/>
    </source>
</evidence>
<keyword evidence="2 4" id="KW-0238">DNA-binding</keyword>
<dbReference type="PRINTS" id="PR00455">
    <property type="entry name" value="HTHTETR"/>
</dbReference>
<dbReference type="EMBL" id="AP022599">
    <property type="protein sequence ID" value="BBY80458.1"/>
    <property type="molecule type" value="Genomic_DNA"/>
</dbReference>
<evidence type="ECO:0000313" key="6">
    <source>
        <dbReference type="EMBL" id="BBY80458.1"/>
    </source>
</evidence>
<keyword evidence="1" id="KW-0805">Transcription regulation</keyword>
<reference evidence="6 7" key="1">
    <citation type="journal article" date="2019" name="Emerg. Microbes Infect.">
        <title>Comprehensive subspecies identification of 175 nontuberculous mycobacteria species based on 7547 genomic profiles.</title>
        <authorList>
            <person name="Matsumoto Y."/>
            <person name="Kinjo T."/>
            <person name="Motooka D."/>
            <person name="Nabeya D."/>
            <person name="Jung N."/>
            <person name="Uechi K."/>
            <person name="Horii T."/>
            <person name="Iida T."/>
            <person name="Fujita J."/>
            <person name="Nakamura S."/>
        </authorList>
    </citation>
    <scope>NUCLEOTIDE SEQUENCE [LARGE SCALE GENOMIC DNA]</scope>
    <source>
        <strain evidence="6 7">JCM 6370</strain>
    </source>
</reference>
<gene>
    <name evidence="6" type="ORF">MPUL_16160</name>
</gene>
<dbReference type="Pfam" id="PF00440">
    <property type="entry name" value="TetR_N"/>
    <property type="match status" value="1"/>
</dbReference>
<dbReference type="InterPro" id="IPR009057">
    <property type="entry name" value="Homeodomain-like_sf"/>
</dbReference>
<dbReference type="Proteomes" id="UP000467252">
    <property type="component" value="Chromosome"/>
</dbReference>
<dbReference type="Gene3D" id="1.10.10.60">
    <property type="entry name" value="Homeodomain-like"/>
    <property type="match status" value="1"/>
</dbReference>
<evidence type="ECO:0000256" key="3">
    <source>
        <dbReference type="ARBA" id="ARBA00023163"/>
    </source>
</evidence>
<dbReference type="AlphaFoldDB" id="A0A7I7UG50"/>
<dbReference type="GO" id="GO:0003700">
    <property type="term" value="F:DNA-binding transcription factor activity"/>
    <property type="evidence" value="ECO:0007669"/>
    <property type="project" value="TreeGrafter"/>
</dbReference>
<dbReference type="PANTHER" id="PTHR30055">
    <property type="entry name" value="HTH-TYPE TRANSCRIPTIONAL REGULATOR RUTR"/>
    <property type="match status" value="1"/>
</dbReference>
<proteinExistence type="predicted"/>
<dbReference type="SUPFAM" id="SSF46689">
    <property type="entry name" value="Homeodomain-like"/>
    <property type="match status" value="1"/>
</dbReference>
<dbReference type="InterPro" id="IPR050109">
    <property type="entry name" value="HTH-type_TetR-like_transc_reg"/>
</dbReference>
<dbReference type="SUPFAM" id="SSF48498">
    <property type="entry name" value="Tetracyclin repressor-like, C-terminal domain"/>
    <property type="match status" value="1"/>
</dbReference>
<dbReference type="PROSITE" id="PS50977">
    <property type="entry name" value="HTH_TETR_2"/>
    <property type="match status" value="1"/>
</dbReference>